<dbReference type="Proteomes" id="UP000472270">
    <property type="component" value="Unassembled WGS sequence"/>
</dbReference>
<dbReference type="AlphaFoldDB" id="A0A673L2J4"/>
<feature type="region of interest" description="Disordered" evidence="1">
    <location>
        <begin position="1"/>
        <end position="33"/>
    </location>
</feature>
<feature type="domain" description="FH2" evidence="2">
    <location>
        <begin position="28"/>
        <end position="426"/>
    </location>
</feature>
<gene>
    <name evidence="3" type="primary">LOC107710947</name>
</gene>
<evidence type="ECO:0000256" key="1">
    <source>
        <dbReference type="SAM" id="MobiDB-lite"/>
    </source>
</evidence>
<organism evidence="3 4">
    <name type="scientific">Sinocyclocheilus rhinocerous</name>
    <dbReference type="NCBI Taxonomy" id="307959"/>
    <lineage>
        <taxon>Eukaryota</taxon>
        <taxon>Metazoa</taxon>
        <taxon>Chordata</taxon>
        <taxon>Craniata</taxon>
        <taxon>Vertebrata</taxon>
        <taxon>Euteleostomi</taxon>
        <taxon>Actinopterygii</taxon>
        <taxon>Neopterygii</taxon>
        <taxon>Teleostei</taxon>
        <taxon>Ostariophysi</taxon>
        <taxon>Cypriniformes</taxon>
        <taxon>Cyprinidae</taxon>
        <taxon>Cyprininae</taxon>
        <taxon>Sinocyclocheilus</taxon>
    </lineage>
</organism>
<feature type="compositionally biased region" description="Polar residues" evidence="1">
    <location>
        <begin position="765"/>
        <end position="783"/>
    </location>
</feature>
<evidence type="ECO:0000259" key="2">
    <source>
        <dbReference type="PROSITE" id="PS51444"/>
    </source>
</evidence>
<dbReference type="Ensembl" id="ENSSRHT00000075163.1">
    <property type="protein sequence ID" value="ENSSRHP00000073167.1"/>
    <property type="gene ID" value="ENSSRHG00000036402.1"/>
</dbReference>
<dbReference type="OrthoDB" id="26518at2759"/>
<feature type="region of interest" description="Disordered" evidence="1">
    <location>
        <begin position="621"/>
        <end position="656"/>
    </location>
</feature>
<dbReference type="InterPro" id="IPR015425">
    <property type="entry name" value="FH2_Formin"/>
</dbReference>
<dbReference type="Gene3D" id="1.20.58.2220">
    <property type="entry name" value="Formin, FH2 domain"/>
    <property type="match status" value="1"/>
</dbReference>
<reference evidence="3" key="2">
    <citation type="submission" date="2025-09" db="UniProtKB">
        <authorList>
            <consortium name="Ensembl"/>
        </authorList>
    </citation>
    <scope>IDENTIFICATION</scope>
</reference>
<dbReference type="SUPFAM" id="SSF101447">
    <property type="entry name" value="Formin homology 2 domain (FH2 domain)"/>
    <property type="match status" value="1"/>
</dbReference>
<feature type="region of interest" description="Disordered" evidence="1">
    <location>
        <begin position="684"/>
        <end position="897"/>
    </location>
</feature>
<dbReference type="InterPro" id="IPR042201">
    <property type="entry name" value="FH2_Formin_sf"/>
</dbReference>
<evidence type="ECO:0000313" key="4">
    <source>
        <dbReference type="Proteomes" id="UP000472270"/>
    </source>
</evidence>
<proteinExistence type="predicted"/>
<feature type="compositionally biased region" description="Pro residues" evidence="1">
    <location>
        <begin position="1"/>
        <end position="22"/>
    </location>
</feature>
<dbReference type="PANTHER" id="PTHR46345">
    <property type="entry name" value="INVERTED FORMIN-2"/>
    <property type="match status" value="1"/>
</dbReference>
<evidence type="ECO:0000313" key="3">
    <source>
        <dbReference type="Ensembl" id="ENSSRHP00000073167.1"/>
    </source>
</evidence>
<dbReference type="PANTHER" id="PTHR46345:SF10">
    <property type="entry name" value="FORMIN-J"/>
    <property type="match status" value="1"/>
</dbReference>
<dbReference type="SMART" id="SM00498">
    <property type="entry name" value="FH2"/>
    <property type="match status" value="1"/>
</dbReference>
<reference evidence="3" key="1">
    <citation type="submission" date="2025-08" db="UniProtKB">
        <authorList>
            <consortium name="Ensembl"/>
        </authorList>
    </citation>
    <scope>IDENTIFICATION</scope>
</reference>
<feature type="compositionally biased region" description="Polar residues" evidence="1">
    <location>
        <begin position="846"/>
        <end position="859"/>
    </location>
</feature>
<feature type="compositionally biased region" description="Polar residues" evidence="1">
    <location>
        <begin position="626"/>
        <end position="644"/>
    </location>
</feature>
<keyword evidence="4" id="KW-1185">Reference proteome</keyword>
<feature type="compositionally biased region" description="Polar residues" evidence="1">
    <location>
        <begin position="684"/>
        <end position="696"/>
    </location>
</feature>
<dbReference type="PROSITE" id="PS51444">
    <property type="entry name" value="FH2"/>
    <property type="match status" value="1"/>
</dbReference>
<accession>A0A673L2J4</accession>
<dbReference type="KEGG" id="srx:107710947"/>
<sequence length="897" mass="99853">MATIPIPPLSIPPPPPPPPPPVSASGLTRVDSGRKHRLRNLNWERIPKERVEGRKSVWSGSLDEDCELSIDLSSLDELFGQKEGDRPDRASGFRRSLRRCGSPQETSVDKVTLLDSKRSMNVGIFLRQLKIAAREIVEDVRRGDGERYGAEKLTELCKLLPDNEEEARLKKFSGDRSLLAEPDLFILSLVELPSFRMRLDVMILQQEFDPAVTSLCVAARCLREAARELLSCPELHYILRLVLKAGNYMNAGGYAGNAAGFRISSLLKLADTKANKPGMNLLHFVAMEAVKKDKDLLMFPSRLSHVGPASRLSEESVVEDLSRLQSRVAELRVRAQADAEIEQQTRTFLEVAEVRLQESQDELESLQKSSKALVDFFCEDDKSFKLEEACHIFHCFCHRFQRAVQENTEREVQEQRRLARERENVEKRRSLALCTGLEAEQESSELEHALQRSLSYTGSRRSLRRLSQYFLRSGERNVKSHNTQHSDLQALDPEGFSRDSELRHLLLRNDADAEETKGMNKVKQAQRLSTGSTCDLQRDAVASPNATRSRSRLNTRTVPSETAFVALGKTSIKSHQQGAVNVLPLTGLSPDNVLKVEKPVQDASERLTQIETDTLKDAKTKECVNGKSQKGVTPQRETWSSASSPPEDLAQEPCSPERERVCPAIGEMLECRTLVRALRSYESLSPTVTRPTTNHCSKWKKEQEAEERDGTSSPHAKGDSRLVKTPTRGPTKRLLVQRGGPSNSSGIPRVRTKAEPTPADGLSACQVSRPSPTRPSSIHTSLTARFAGVQNELKRNSNARQRVNAPSDTGKHKGNTPEKLTQDKDKCQEPFVRGSPLRVSKRLAPNSESQSPQSIHSPSAATTAKTIRTAIISAAKAKTTKTPGTRIPKTAAQPMWR</sequence>
<feature type="compositionally biased region" description="Polar residues" evidence="1">
    <location>
        <begin position="796"/>
        <end position="807"/>
    </location>
</feature>
<dbReference type="Pfam" id="PF02181">
    <property type="entry name" value="FH2"/>
    <property type="match status" value="1"/>
</dbReference>
<dbReference type="GeneID" id="107710947"/>
<protein>
    <submittedName>
        <fullName evidence="3">FH2 domain-containing protein 1-like</fullName>
    </submittedName>
</protein>
<name>A0A673L2J4_9TELE</name>
<dbReference type="RefSeq" id="XP_016371327.1">
    <property type="nucleotide sequence ID" value="XM_016515841.1"/>
</dbReference>
<feature type="compositionally biased region" description="Low complexity" evidence="1">
    <location>
        <begin position="860"/>
        <end position="882"/>
    </location>
</feature>